<keyword evidence="7 17" id="KW-0808">Transferase</keyword>
<dbReference type="RefSeq" id="WP_269954625.1">
    <property type="nucleotide sequence ID" value="NZ_JAKMUV010000002.1"/>
</dbReference>
<reference evidence="19" key="1">
    <citation type="submission" date="2022-02" db="EMBL/GenBank/DDBJ databases">
        <title>Corynebacterium sp. from urogenital microbiome.</title>
        <authorList>
            <person name="Cappelli E.A."/>
            <person name="Ribeiro T.G."/>
            <person name="Peixe L."/>
        </authorList>
    </citation>
    <scope>NUCLEOTIDE SEQUENCE</scope>
    <source>
        <strain evidence="19">C9Ua_112</strain>
    </source>
</reference>
<feature type="binding site" evidence="17">
    <location>
        <begin position="29"/>
        <end position="32"/>
    </location>
    <ligand>
        <name>a CDP-1,2-diacyl-sn-glycerol</name>
        <dbReference type="ChEBI" id="CHEBI:58332"/>
    </ligand>
</feature>
<comment type="subcellular location">
    <subcellularLocation>
        <location evidence="1 17">Cell membrane</location>
        <topology evidence="1 17">Multi-pass membrane protein</topology>
    </subcellularLocation>
</comment>
<evidence type="ECO:0000256" key="11">
    <source>
        <dbReference type="ARBA" id="ARBA00022989"/>
    </source>
</evidence>
<feature type="transmembrane region" description="Helical" evidence="17">
    <location>
        <begin position="53"/>
        <end position="72"/>
    </location>
</feature>
<keyword evidence="10 17" id="KW-0460">Magnesium</keyword>
<evidence type="ECO:0000256" key="16">
    <source>
        <dbReference type="ARBA" id="ARBA00048865"/>
    </source>
</evidence>
<keyword evidence="11 17" id="KW-1133">Transmembrane helix</keyword>
<keyword evidence="12 17" id="KW-0472">Membrane</keyword>
<comment type="subunit">
    <text evidence="5 17">Homodimer.</text>
</comment>
<feature type="binding site" evidence="17">
    <location>
        <position position="80"/>
    </location>
    <ligand>
        <name>a CDP-1,2-diacyl-sn-glycerol</name>
        <dbReference type="ChEBI" id="CHEBI:58332"/>
    </ligand>
</feature>
<keyword evidence="17" id="KW-0444">Lipid biosynthesis</keyword>
<dbReference type="Proteomes" id="UP001146505">
    <property type="component" value="Unassembled WGS sequence"/>
</dbReference>
<comment type="pathway">
    <text evidence="3">Lipid metabolism.</text>
</comment>
<feature type="binding site" evidence="17">
    <location>
        <position position="66"/>
    </location>
    <ligand>
        <name>Mg(2+)</name>
        <dbReference type="ChEBI" id="CHEBI:18420"/>
        <label>2</label>
    </ligand>
</feature>
<comment type="caution">
    <text evidence="17">Lacks conserved residue(s) required for the propagation of feature annotation.</text>
</comment>
<evidence type="ECO:0000256" key="10">
    <source>
        <dbReference type="ARBA" id="ARBA00022842"/>
    </source>
</evidence>
<feature type="binding site" evidence="17">
    <location>
        <position position="87"/>
    </location>
    <ligand>
        <name>Mg(2+)</name>
        <dbReference type="ChEBI" id="CHEBI:18420"/>
        <label>1</label>
    </ligand>
</feature>
<comment type="catalytic activity">
    <reaction evidence="16 17">
        <text>a CDP-1,2-diacyl-sn-glycerol + 1D-myo-inositol 3-phosphate = a 1,2-diacyl-sn-glycero-3-phospho-(1D-myo-inositol-3-phosphate) + CMP + H(+)</text>
        <dbReference type="Rhea" id="RHEA:60504"/>
        <dbReference type="ChEBI" id="CHEBI:15378"/>
        <dbReference type="ChEBI" id="CHEBI:58088"/>
        <dbReference type="ChEBI" id="CHEBI:58332"/>
        <dbReference type="ChEBI" id="CHEBI:58401"/>
        <dbReference type="ChEBI" id="CHEBI:60377"/>
    </reaction>
</comment>
<comment type="pathway">
    <text evidence="2 17">Phospholipid metabolism; phosphatidylinositol phosphate biosynthesis.</text>
</comment>
<accession>A0A9X3M5Q9</accession>
<keyword evidence="17" id="KW-0443">Lipid metabolism</keyword>
<evidence type="ECO:0000256" key="18">
    <source>
        <dbReference type="RuleBase" id="RU003750"/>
    </source>
</evidence>
<dbReference type="EC" id="2.7.8.-" evidence="17"/>
<dbReference type="HAMAP" id="MF_02241">
    <property type="entry name" value="PIP_synthase"/>
    <property type="match status" value="1"/>
</dbReference>
<organism evidence="19 20">
    <name type="scientific">Corynebacterium macclintockiae</name>
    <dbReference type="NCBI Taxonomy" id="2913501"/>
    <lineage>
        <taxon>Bacteria</taxon>
        <taxon>Bacillati</taxon>
        <taxon>Actinomycetota</taxon>
        <taxon>Actinomycetes</taxon>
        <taxon>Mycobacteriales</taxon>
        <taxon>Corynebacteriaceae</taxon>
        <taxon>Corynebacterium</taxon>
    </lineage>
</organism>
<dbReference type="GO" id="GO:0016780">
    <property type="term" value="F:phosphotransferase activity, for other substituted phosphate groups"/>
    <property type="evidence" value="ECO:0007669"/>
    <property type="project" value="UniProtKB-UniRule"/>
</dbReference>
<feature type="transmembrane region" description="Helical" evidence="17">
    <location>
        <begin position="26"/>
        <end position="47"/>
    </location>
</feature>
<evidence type="ECO:0000256" key="7">
    <source>
        <dbReference type="ARBA" id="ARBA00022679"/>
    </source>
</evidence>
<comment type="catalytic activity">
    <reaction evidence="13 17">
        <text>1,2-di-(9Z-octadecenoyl)-sn-glycero-3-cytidine-5'-diphosphate + 1D-myo-inositol 3-phosphate = 1,2-di-(9Z-octadecenoyl)-sn-glycero-3-phospho-(1D-myo-inositol-3-phosphate) + CMP + H(+)</text>
        <dbReference type="Rhea" id="RHEA:61216"/>
        <dbReference type="ChEBI" id="CHEBI:15378"/>
        <dbReference type="ChEBI" id="CHEBI:58401"/>
        <dbReference type="ChEBI" id="CHEBI:60377"/>
        <dbReference type="ChEBI" id="CHEBI:85356"/>
        <dbReference type="ChEBI" id="CHEBI:144472"/>
    </reaction>
</comment>
<gene>
    <name evidence="19" type="ORF">L8U58_02515</name>
</gene>
<comment type="similarity">
    <text evidence="4 17 18">Belongs to the CDP-alcohol phosphatidyltransferase class-I family.</text>
</comment>
<evidence type="ECO:0000256" key="2">
    <source>
        <dbReference type="ARBA" id="ARBA00004805"/>
    </source>
</evidence>
<dbReference type="InterPro" id="IPR048254">
    <property type="entry name" value="CDP_ALCOHOL_P_TRANSF_CS"/>
</dbReference>
<comment type="caution">
    <text evidence="19">The sequence shown here is derived from an EMBL/GenBank/DDBJ whole genome shotgun (WGS) entry which is preliminary data.</text>
</comment>
<dbReference type="GO" id="GO:0000287">
    <property type="term" value="F:magnesium ion binding"/>
    <property type="evidence" value="ECO:0007669"/>
    <property type="project" value="UniProtKB-UniRule"/>
</dbReference>
<keyword evidence="8 17" id="KW-0812">Transmembrane</keyword>
<dbReference type="GO" id="GO:0008654">
    <property type="term" value="P:phospholipid biosynthetic process"/>
    <property type="evidence" value="ECO:0007669"/>
    <property type="project" value="UniProtKB-UniRule"/>
</dbReference>
<keyword evidence="6 17" id="KW-1003">Cell membrane</keyword>
<evidence type="ECO:0000256" key="4">
    <source>
        <dbReference type="ARBA" id="ARBA00010441"/>
    </source>
</evidence>
<evidence type="ECO:0000256" key="13">
    <source>
        <dbReference type="ARBA" id="ARBA00023935"/>
    </source>
</evidence>
<feature type="transmembrane region" description="Helical" evidence="17">
    <location>
        <begin position="114"/>
        <end position="135"/>
    </location>
</feature>
<keyword evidence="17" id="KW-0594">Phospholipid biosynthesis</keyword>
<evidence type="ECO:0000256" key="1">
    <source>
        <dbReference type="ARBA" id="ARBA00004651"/>
    </source>
</evidence>
<evidence type="ECO:0000256" key="3">
    <source>
        <dbReference type="ARBA" id="ARBA00005189"/>
    </source>
</evidence>
<feature type="transmembrane region" description="Helical" evidence="17">
    <location>
        <begin position="155"/>
        <end position="181"/>
    </location>
</feature>
<dbReference type="Pfam" id="PF01066">
    <property type="entry name" value="CDP-OH_P_transf"/>
    <property type="match status" value="1"/>
</dbReference>
<feature type="binding site" evidence="17">
    <location>
        <position position="91"/>
    </location>
    <ligand>
        <name>Mg(2+)</name>
        <dbReference type="ChEBI" id="CHEBI:18420"/>
        <label>2</label>
    </ligand>
</feature>
<proteinExistence type="inferred from homology"/>
<evidence type="ECO:0000256" key="12">
    <source>
        <dbReference type="ARBA" id="ARBA00023136"/>
    </source>
</evidence>
<dbReference type="GeneID" id="301812402"/>
<evidence type="ECO:0000256" key="17">
    <source>
        <dbReference type="HAMAP-Rule" id="MF_02241"/>
    </source>
</evidence>
<evidence type="ECO:0000256" key="5">
    <source>
        <dbReference type="ARBA" id="ARBA00011738"/>
    </source>
</evidence>
<comment type="function">
    <text evidence="17">Catalyzes the conjugation of the 1'-hydroxyl group of D-myo-inositol-3-phosphate (also named L-myo-inositol-1-phosphate) with a lipid tail of cytidine diphosphate diacylglycerol (CDP-DAG), forming phosphatidylinositol phosphate (PIP) and CMP. PIP is a precursor of phosphatidylinositol (PI) which is an essential lipid required for cell wall formation.</text>
</comment>
<evidence type="ECO:0000256" key="8">
    <source>
        <dbReference type="ARBA" id="ARBA00022692"/>
    </source>
</evidence>
<sequence>MLSVHGRGPAAVIIEPIARVLHKVGITPNAVTVFGTMLAIGFALWLIPTGHHFAAAVLIGLTVATDMVDGTMARMRGGGTRFGATLDATCDRLSDGAIFGALVVWFGLLDPVNTIMMCVCLVILVASQVTSYVKARAEASGIKVVGGLIERPERLIISLVAVGLSGLGIPHILAWGLWILAAGSLFTVIQRLVVVARSDAASETIAAPEGAREFPTDGGEQ</sequence>
<evidence type="ECO:0000256" key="9">
    <source>
        <dbReference type="ARBA" id="ARBA00022723"/>
    </source>
</evidence>
<keyword evidence="9 17" id="KW-0479">Metal-binding</keyword>
<keyword evidence="17" id="KW-1208">Phospholipid metabolism</keyword>
<evidence type="ECO:0000313" key="20">
    <source>
        <dbReference type="Proteomes" id="UP001146505"/>
    </source>
</evidence>
<name>A0A9X3M5Q9_9CORY</name>
<feature type="binding site" evidence="17">
    <location>
        <position position="70"/>
    </location>
    <ligand>
        <name>a CDP-1,2-diacyl-sn-glycerol</name>
        <dbReference type="ChEBI" id="CHEBI:58332"/>
    </ligand>
</feature>
<evidence type="ECO:0000313" key="19">
    <source>
        <dbReference type="EMBL" id="MCZ9304412.1"/>
    </source>
</evidence>
<comment type="cofactor">
    <cofactor evidence="17">
        <name>Mg(2+)</name>
        <dbReference type="ChEBI" id="CHEBI:18420"/>
    </cofactor>
    <text evidence="17">Contains a di-nuclear catalytic Mg(2+) center.</text>
</comment>
<dbReference type="InterPro" id="IPR000462">
    <property type="entry name" value="CDP-OH_P_trans"/>
</dbReference>
<evidence type="ECO:0000256" key="6">
    <source>
        <dbReference type="ARBA" id="ARBA00022475"/>
    </source>
</evidence>
<dbReference type="AlphaFoldDB" id="A0A9X3M5Q9"/>
<dbReference type="InterPro" id="IPR043130">
    <property type="entry name" value="CDP-OH_PTrfase_TM_dom"/>
</dbReference>
<evidence type="ECO:0000256" key="15">
    <source>
        <dbReference type="ARBA" id="ARBA00033137"/>
    </source>
</evidence>
<keyword evidence="20" id="KW-1185">Reference proteome</keyword>
<dbReference type="GO" id="GO:0005886">
    <property type="term" value="C:plasma membrane"/>
    <property type="evidence" value="ECO:0007669"/>
    <property type="project" value="UniProtKB-SubCell"/>
</dbReference>
<dbReference type="InterPro" id="IPR044268">
    <property type="entry name" value="PIP_synthase_PgsA1"/>
</dbReference>
<feature type="binding site" evidence="17">
    <location>
        <position position="74"/>
    </location>
    <ligand>
        <name>a CDP-1,2-diacyl-sn-glycerol</name>
        <dbReference type="ChEBI" id="CHEBI:58332"/>
    </ligand>
</feature>
<dbReference type="Gene3D" id="1.20.120.1760">
    <property type="match status" value="1"/>
</dbReference>
<dbReference type="EMBL" id="JAKMUV010000002">
    <property type="protein sequence ID" value="MCZ9304412.1"/>
    <property type="molecule type" value="Genomic_DNA"/>
</dbReference>
<feature type="active site" description="Proton acceptor" evidence="17">
    <location>
        <position position="91"/>
    </location>
</feature>
<protein>
    <recommendedName>
        <fullName evidence="14 17">Phosphatidylinositol phosphate synthase</fullName>
        <shortName evidence="17">PIP synthase</shortName>
        <ecNumber evidence="17">2.7.8.-</ecNumber>
    </recommendedName>
    <alternativeName>
        <fullName evidence="15 17">CDP-diacylglycerol--D-myo-inositol-3-phosphate 3-phosphatidyltransferase</fullName>
    </alternativeName>
</protein>
<dbReference type="NCBIfam" id="NF045883">
    <property type="entry name" value="PIPSynth"/>
    <property type="match status" value="1"/>
</dbReference>
<dbReference type="PROSITE" id="PS00379">
    <property type="entry name" value="CDP_ALCOHOL_P_TRANSF"/>
    <property type="match status" value="1"/>
</dbReference>
<feature type="binding site" evidence="17">
    <location>
        <position position="69"/>
    </location>
    <ligand>
        <name>Mg(2+)</name>
        <dbReference type="ChEBI" id="CHEBI:18420"/>
        <label>1</label>
    </ligand>
</feature>
<feature type="binding site" evidence="17">
    <location>
        <position position="87"/>
    </location>
    <ligand>
        <name>Mg(2+)</name>
        <dbReference type="ChEBI" id="CHEBI:18420"/>
        <label>2</label>
    </ligand>
</feature>
<feature type="binding site" evidence="17">
    <location>
        <position position="66"/>
    </location>
    <ligand>
        <name>Mg(2+)</name>
        <dbReference type="ChEBI" id="CHEBI:18420"/>
        <label>1</label>
    </ligand>
</feature>
<evidence type="ECO:0000256" key="14">
    <source>
        <dbReference type="ARBA" id="ARBA00024082"/>
    </source>
</evidence>